<dbReference type="Gene3D" id="1.20.1640.10">
    <property type="entry name" value="Multidrug efflux transporter AcrB transmembrane domain"/>
    <property type="match status" value="1"/>
</dbReference>
<dbReference type="SUPFAM" id="SSF82714">
    <property type="entry name" value="Multidrug efflux transporter AcrB TolC docking domain, DN and DC subdomains"/>
    <property type="match status" value="1"/>
</dbReference>
<evidence type="ECO:0008006" key="3">
    <source>
        <dbReference type="Google" id="ProtNLM"/>
    </source>
</evidence>
<keyword evidence="1" id="KW-1133">Transmembrane helix</keyword>
<feature type="transmembrane region" description="Helical" evidence="1">
    <location>
        <begin position="217"/>
        <end position="234"/>
    </location>
</feature>
<feature type="transmembrane region" description="Helical" evidence="1">
    <location>
        <begin position="108"/>
        <end position="127"/>
    </location>
</feature>
<feature type="transmembrane region" description="Helical" evidence="1">
    <location>
        <begin position="134"/>
        <end position="154"/>
    </location>
</feature>
<keyword evidence="1" id="KW-0472">Membrane</keyword>
<dbReference type="PANTHER" id="PTHR32063:SF19">
    <property type="entry name" value="CATION EFFLUX SYSTEM PROTEIN CUSA"/>
    <property type="match status" value="1"/>
</dbReference>
<dbReference type="InterPro" id="IPR027463">
    <property type="entry name" value="AcrB_DN_DC_subdom"/>
</dbReference>
<reference evidence="2" key="1">
    <citation type="submission" date="2018-05" db="EMBL/GenBank/DDBJ databases">
        <authorList>
            <person name="Lanie J.A."/>
            <person name="Ng W.-L."/>
            <person name="Kazmierczak K.M."/>
            <person name="Andrzejewski T.M."/>
            <person name="Davidsen T.M."/>
            <person name="Wayne K.J."/>
            <person name="Tettelin H."/>
            <person name="Glass J.I."/>
            <person name="Rusch D."/>
            <person name="Podicherti R."/>
            <person name="Tsui H.-C.T."/>
            <person name="Winkler M.E."/>
        </authorList>
    </citation>
    <scope>NUCLEOTIDE SEQUENCE</scope>
</reference>
<feature type="transmembrane region" description="Helical" evidence="1">
    <location>
        <begin position="160"/>
        <end position="184"/>
    </location>
</feature>
<accession>A0A382DB67</accession>
<dbReference type="GO" id="GO:0005886">
    <property type="term" value="C:plasma membrane"/>
    <property type="evidence" value="ECO:0007669"/>
    <property type="project" value="TreeGrafter"/>
</dbReference>
<sequence length="281" mass="31119">RYPVNVRYARELRDDITSLRQVLIPTPTGAQIPINQVAQINLSKGPPSIKSENARRTAWVYVDLTDTDVGTYVDVARQIVEERVSLPPGYSMVWSGQYEYMVRAQQRLQIVVPFTLIIILVLLYLNFRRVTESMIVMLSLPFALIGGIWLMYWLDYDFSVAVGVGFIALAGVAAETGVLMLVYLEQACKRWQEEGKLNTPRDLMSAIVEGAAERVRPIMMTVTSTVAGLLPIMWGVGTGSDVMQRIAAPMVGGMASAIILTLVVIPVVYFMLKSGALVTDD</sequence>
<dbReference type="InterPro" id="IPR001036">
    <property type="entry name" value="Acrflvin-R"/>
</dbReference>
<name>A0A382DB67_9ZZZZ</name>
<organism evidence="2">
    <name type="scientific">marine metagenome</name>
    <dbReference type="NCBI Taxonomy" id="408172"/>
    <lineage>
        <taxon>unclassified sequences</taxon>
        <taxon>metagenomes</taxon>
        <taxon>ecological metagenomes</taxon>
    </lineage>
</organism>
<keyword evidence="1" id="KW-0812">Transmembrane</keyword>
<dbReference type="Pfam" id="PF00873">
    <property type="entry name" value="ACR_tran"/>
    <property type="match status" value="1"/>
</dbReference>
<feature type="transmembrane region" description="Helical" evidence="1">
    <location>
        <begin position="246"/>
        <end position="272"/>
    </location>
</feature>
<proteinExistence type="predicted"/>
<dbReference type="PANTHER" id="PTHR32063">
    <property type="match status" value="1"/>
</dbReference>
<dbReference type="SUPFAM" id="SSF82866">
    <property type="entry name" value="Multidrug efflux transporter AcrB transmembrane domain"/>
    <property type="match status" value="1"/>
</dbReference>
<feature type="non-terminal residue" evidence="2">
    <location>
        <position position="1"/>
    </location>
</feature>
<evidence type="ECO:0000256" key="1">
    <source>
        <dbReference type="SAM" id="Phobius"/>
    </source>
</evidence>
<protein>
    <recommendedName>
        <fullName evidence="3">CusA/CzcA family heavy metal efflux RND transporter</fullName>
    </recommendedName>
</protein>
<dbReference type="AlphaFoldDB" id="A0A382DB67"/>
<dbReference type="Gene3D" id="3.30.2090.10">
    <property type="entry name" value="Multidrug efflux transporter AcrB TolC docking domain, DN and DC subdomains"/>
    <property type="match status" value="1"/>
</dbReference>
<dbReference type="GO" id="GO:0042910">
    <property type="term" value="F:xenobiotic transmembrane transporter activity"/>
    <property type="evidence" value="ECO:0007669"/>
    <property type="project" value="TreeGrafter"/>
</dbReference>
<gene>
    <name evidence="2" type="ORF">METZ01_LOCUS187727</name>
</gene>
<evidence type="ECO:0000313" key="2">
    <source>
        <dbReference type="EMBL" id="SVB34873.1"/>
    </source>
</evidence>
<dbReference type="EMBL" id="UINC01038206">
    <property type="protein sequence ID" value="SVB34873.1"/>
    <property type="molecule type" value="Genomic_DNA"/>
</dbReference>